<dbReference type="KEGG" id="ehx:EMIHUDRAFT_352067"/>
<dbReference type="eggNOG" id="ENOG502S8F4">
    <property type="taxonomic scope" value="Eukaryota"/>
</dbReference>
<evidence type="ECO:0000313" key="4">
    <source>
        <dbReference type="Proteomes" id="UP000013827"/>
    </source>
</evidence>
<dbReference type="AlphaFoldDB" id="A0A0D3KI70"/>
<accession>A0A0D3KI70</accession>
<dbReference type="EnsemblProtists" id="EOD35455">
    <property type="protein sequence ID" value="EOD35455"/>
    <property type="gene ID" value="EMIHUDRAFT_352067"/>
</dbReference>
<dbReference type="HOGENOM" id="CLU_070764_5_1_1"/>
<organism evidence="3 4">
    <name type="scientific">Emiliania huxleyi (strain CCMP1516)</name>
    <dbReference type="NCBI Taxonomy" id="280463"/>
    <lineage>
        <taxon>Eukaryota</taxon>
        <taxon>Haptista</taxon>
        <taxon>Haptophyta</taxon>
        <taxon>Prymnesiophyceae</taxon>
        <taxon>Isochrysidales</taxon>
        <taxon>Noelaerhabdaceae</taxon>
        <taxon>Emiliania</taxon>
    </lineage>
</organism>
<keyword evidence="4" id="KW-1185">Reference proteome</keyword>
<evidence type="ECO:0000256" key="1">
    <source>
        <dbReference type="SAM" id="SignalP"/>
    </source>
</evidence>
<dbReference type="InterPro" id="IPR000415">
    <property type="entry name" value="Nitroreductase-like"/>
</dbReference>
<name>A0A0D3KI70_EMIH1</name>
<evidence type="ECO:0000313" key="3">
    <source>
        <dbReference type="EnsemblProtists" id="EOD35455"/>
    </source>
</evidence>
<dbReference type="SUPFAM" id="SSF55469">
    <property type="entry name" value="FMN-dependent nitroreductase-like"/>
    <property type="match status" value="1"/>
</dbReference>
<dbReference type="Pfam" id="PF00881">
    <property type="entry name" value="Nitroreductase"/>
    <property type="match status" value="1"/>
</dbReference>
<sequence length="219" mass="23232">MLALYTLAASFLLPSRLQAPVPAAAHRTPQPRAAADECVVFSTLAQRRSVAKYDSSKPVPANVVTAALEAAILAPNHFLTEPWRFYQCGPETVAKLCALNEDKRAMFEGVPGWIVVTVATEYDDAGLISTKKGLEDHAAVSCAIQNMMLSFSDDGIGSKWMTGALGIAPEDILGAVGADAAAERFMGAVWYGYPAKPLDPESKAPPRKLGLEGVLTSLA</sequence>
<dbReference type="RefSeq" id="XP_005786046.1">
    <property type="nucleotide sequence ID" value="XM_005785989.1"/>
</dbReference>
<dbReference type="GeneID" id="17278888"/>
<dbReference type="KEGG" id="ehx:EMIHUDRAFT_373449"/>
<feature type="chain" id="PRO_5044053659" description="Nitroreductase domain-containing protein" evidence="1">
    <location>
        <begin position="20"/>
        <end position="219"/>
    </location>
</feature>
<feature type="domain" description="Nitroreductase" evidence="2">
    <location>
        <begin position="44"/>
        <end position="91"/>
    </location>
</feature>
<feature type="signal peptide" evidence="1">
    <location>
        <begin position="1"/>
        <end position="19"/>
    </location>
</feature>
<dbReference type="RefSeq" id="XP_005787884.1">
    <property type="nucleotide sequence ID" value="XM_005787827.1"/>
</dbReference>
<dbReference type="PaxDb" id="2903-EOD33617"/>
<dbReference type="Gene3D" id="3.40.109.10">
    <property type="entry name" value="NADH Oxidase"/>
    <property type="match status" value="1"/>
</dbReference>
<protein>
    <recommendedName>
        <fullName evidence="2">Nitroreductase domain-containing protein</fullName>
    </recommendedName>
</protein>
<reference evidence="4" key="1">
    <citation type="journal article" date="2013" name="Nature">
        <title>Pan genome of the phytoplankton Emiliania underpins its global distribution.</title>
        <authorList>
            <person name="Read B.A."/>
            <person name="Kegel J."/>
            <person name="Klute M.J."/>
            <person name="Kuo A."/>
            <person name="Lefebvre S.C."/>
            <person name="Maumus F."/>
            <person name="Mayer C."/>
            <person name="Miller J."/>
            <person name="Monier A."/>
            <person name="Salamov A."/>
            <person name="Young J."/>
            <person name="Aguilar M."/>
            <person name="Claverie J.M."/>
            <person name="Frickenhaus S."/>
            <person name="Gonzalez K."/>
            <person name="Herman E.K."/>
            <person name="Lin Y.C."/>
            <person name="Napier J."/>
            <person name="Ogata H."/>
            <person name="Sarno A.F."/>
            <person name="Shmutz J."/>
            <person name="Schroeder D."/>
            <person name="de Vargas C."/>
            <person name="Verret F."/>
            <person name="von Dassow P."/>
            <person name="Valentin K."/>
            <person name="Van de Peer Y."/>
            <person name="Wheeler G."/>
            <person name="Dacks J.B."/>
            <person name="Delwiche C.F."/>
            <person name="Dyhrman S.T."/>
            <person name="Glockner G."/>
            <person name="John U."/>
            <person name="Richards T."/>
            <person name="Worden A.Z."/>
            <person name="Zhang X."/>
            <person name="Grigoriev I.V."/>
            <person name="Allen A.E."/>
            <person name="Bidle K."/>
            <person name="Borodovsky M."/>
            <person name="Bowler C."/>
            <person name="Brownlee C."/>
            <person name="Cock J.M."/>
            <person name="Elias M."/>
            <person name="Gladyshev V.N."/>
            <person name="Groth M."/>
            <person name="Guda C."/>
            <person name="Hadaegh A."/>
            <person name="Iglesias-Rodriguez M.D."/>
            <person name="Jenkins J."/>
            <person name="Jones B.M."/>
            <person name="Lawson T."/>
            <person name="Leese F."/>
            <person name="Lindquist E."/>
            <person name="Lobanov A."/>
            <person name="Lomsadze A."/>
            <person name="Malik S.B."/>
            <person name="Marsh M.E."/>
            <person name="Mackinder L."/>
            <person name="Mock T."/>
            <person name="Mueller-Roeber B."/>
            <person name="Pagarete A."/>
            <person name="Parker M."/>
            <person name="Probert I."/>
            <person name="Quesneville H."/>
            <person name="Raines C."/>
            <person name="Rensing S.A."/>
            <person name="Riano-Pachon D.M."/>
            <person name="Richier S."/>
            <person name="Rokitta S."/>
            <person name="Shiraiwa Y."/>
            <person name="Soanes D.M."/>
            <person name="van der Giezen M."/>
            <person name="Wahlund T.M."/>
            <person name="Williams B."/>
            <person name="Wilson W."/>
            <person name="Wolfe G."/>
            <person name="Wurch L.L."/>
        </authorList>
    </citation>
    <scope>NUCLEOTIDE SEQUENCE</scope>
</reference>
<dbReference type="OMA" id="CAIHSMW"/>
<dbReference type="EnsemblProtists" id="EOD33617">
    <property type="protein sequence ID" value="EOD33617"/>
    <property type="gene ID" value="EMIHUDRAFT_373449"/>
</dbReference>
<reference evidence="3" key="2">
    <citation type="submission" date="2024-10" db="UniProtKB">
        <authorList>
            <consortium name="EnsemblProtists"/>
        </authorList>
    </citation>
    <scope>IDENTIFICATION</scope>
</reference>
<dbReference type="InterPro" id="IPR029479">
    <property type="entry name" value="Nitroreductase"/>
</dbReference>
<keyword evidence="1" id="KW-0732">Signal</keyword>
<dbReference type="GeneID" id="17280725"/>
<dbReference type="PANTHER" id="PTHR43821">
    <property type="entry name" value="NAD(P)H NITROREDUCTASE YDJA-RELATED"/>
    <property type="match status" value="1"/>
</dbReference>
<proteinExistence type="predicted"/>
<evidence type="ECO:0000259" key="2">
    <source>
        <dbReference type="Pfam" id="PF00881"/>
    </source>
</evidence>
<dbReference type="PANTHER" id="PTHR43821:SF1">
    <property type="entry name" value="NAD(P)H NITROREDUCTASE YDJA-RELATED"/>
    <property type="match status" value="1"/>
</dbReference>
<dbReference type="InterPro" id="IPR052530">
    <property type="entry name" value="NAD(P)H_nitroreductase"/>
</dbReference>
<dbReference type="GO" id="GO:0016491">
    <property type="term" value="F:oxidoreductase activity"/>
    <property type="evidence" value="ECO:0007669"/>
    <property type="project" value="InterPro"/>
</dbReference>
<dbReference type="Proteomes" id="UP000013827">
    <property type="component" value="Unassembled WGS sequence"/>
</dbReference>